<dbReference type="SUPFAM" id="SSF52540">
    <property type="entry name" value="P-loop containing nucleoside triphosphate hydrolases"/>
    <property type="match status" value="1"/>
</dbReference>
<evidence type="ECO:0000313" key="2">
    <source>
        <dbReference type="EMBL" id="HJF94379.1"/>
    </source>
</evidence>
<reference evidence="2" key="2">
    <citation type="submission" date="2021-09" db="EMBL/GenBank/DDBJ databases">
        <authorList>
            <person name="Gilroy R."/>
        </authorList>
    </citation>
    <scope>NUCLEOTIDE SEQUENCE</scope>
    <source>
        <strain evidence="2">ChiSjej5B23-16112</strain>
    </source>
</reference>
<dbReference type="InterPro" id="IPR027417">
    <property type="entry name" value="P-loop_NTPase"/>
</dbReference>
<evidence type="ECO:0000259" key="1">
    <source>
        <dbReference type="Pfam" id="PF04851"/>
    </source>
</evidence>
<evidence type="ECO:0000313" key="3">
    <source>
        <dbReference type="Proteomes" id="UP000769156"/>
    </source>
</evidence>
<dbReference type="Proteomes" id="UP000769156">
    <property type="component" value="Unassembled WGS sequence"/>
</dbReference>
<keyword evidence="2" id="KW-0067">ATP-binding</keyword>
<dbReference type="GO" id="GO:0004386">
    <property type="term" value="F:helicase activity"/>
    <property type="evidence" value="ECO:0007669"/>
    <property type="project" value="UniProtKB-KW"/>
</dbReference>
<protein>
    <submittedName>
        <fullName evidence="2">DEAD/DEAH box helicase family protein</fullName>
    </submittedName>
</protein>
<sequence>MKQEKPYQEEAIDDLLYQARGCLDRDRQNTIVFQSPTGSGKTYMMTRFIGALARETEKPVCFLWVSIGAGNLYEHSFRSVKKEIDPAVQCSLLEDEFFGSRDSIREKELVFLNWEKIRNKRDGKFTNVLMKEKDEYNFPEVLENTRTKGIRIILIIDECHRSAGTPRALELRDEIIRPFLTIEMSATPGFLKEGAGVTIQVPPQKVIDAGMIKKEVIINKDLEQIIDDEIHSERLVLESAYRKREEIRQEFERIHARVNPLMLIQLPNADAGEEKKKSVLRFLREKGVPDDRIAIWLSEEKINSEEELLNKNTSSVDFLLFKQAIDTGWDCPRAHVLVKFRETSSVTFEIQTVGRILRMPEARSYDNELLDAAYVYTNIQSIIIKKEEYQPNILKNLTSRRISGYRDISLPSYYRNRVDFGDITGHFGLFYEKAFCLFFDIEQADRAAGKMPDCEACREKMAAKGIEFDTKRLDSIIHDLTIHAQDIDRGQRIDMADTLHITYSDSDLQQAYEAVLARNFHGFAPKRSMGNVKQAVIKTFRLYLGISPAGGGIEMMQRIVVANQAVFSRIISDAVLEFRRFKEEEIKRKTEGRWNEEWQIPLSRNYNPEMVRELPASLSVMQPLYLPLNGKKEPDMLEVDFIRYLETKKESVLWFWKNGDEHMESNFGIRREDGRTFQPDFIVRFRDGRTGIFDTKDVSHNKEDHVQKSDALYKYIAEGRYEGKDLVGGIVVRDQSGQFWYYMQPQYKGFDEEPQMWKRMEDLFTH</sequence>
<dbReference type="Gene3D" id="3.40.50.300">
    <property type="entry name" value="P-loop containing nucleotide triphosphate hydrolases"/>
    <property type="match status" value="2"/>
</dbReference>
<dbReference type="PANTHER" id="PTHR47396">
    <property type="entry name" value="TYPE I RESTRICTION ENZYME ECOKI R PROTEIN"/>
    <property type="match status" value="1"/>
</dbReference>
<gene>
    <name evidence="2" type="ORF">K8V82_06255</name>
</gene>
<dbReference type="EMBL" id="DYVY01000098">
    <property type="protein sequence ID" value="HJF94379.1"/>
    <property type="molecule type" value="Genomic_DNA"/>
</dbReference>
<keyword evidence="2" id="KW-0347">Helicase</keyword>
<name>A0A921I1T0_9FIRM</name>
<dbReference type="AlphaFoldDB" id="A0A921I1T0"/>
<keyword evidence="2" id="KW-0378">Hydrolase</keyword>
<dbReference type="GO" id="GO:0003677">
    <property type="term" value="F:DNA binding"/>
    <property type="evidence" value="ECO:0007669"/>
    <property type="project" value="InterPro"/>
</dbReference>
<dbReference type="InterPro" id="IPR050742">
    <property type="entry name" value="Helicase_Restrict-Modif_Enz"/>
</dbReference>
<dbReference type="RefSeq" id="WP_303180858.1">
    <property type="nucleotide sequence ID" value="NZ_CAUGIN010000004.1"/>
</dbReference>
<feature type="domain" description="Helicase/UvrB N-terminal" evidence="1">
    <location>
        <begin position="4"/>
        <end position="188"/>
    </location>
</feature>
<organism evidence="2 3">
    <name type="scientific">Lachnoclostridium phocaeense</name>
    <dbReference type="NCBI Taxonomy" id="1871021"/>
    <lineage>
        <taxon>Bacteria</taxon>
        <taxon>Bacillati</taxon>
        <taxon>Bacillota</taxon>
        <taxon>Clostridia</taxon>
        <taxon>Lachnospirales</taxon>
        <taxon>Lachnospiraceae</taxon>
    </lineage>
</organism>
<dbReference type="GO" id="GO:0016787">
    <property type="term" value="F:hydrolase activity"/>
    <property type="evidence" value="ECO:0007669"/>
    <property type="project" value="InterPro"/>
</dbReference>
<keyword evidence="2" id="KW-0547">Nucleotide-binding</keyword>
<dbReference type="GO" id="GO:0005829">
    <property type="term" value="C:cytosol"/>
    <property type="evidence" value="ECO:0007669"/>
    <property type="project" value="TreeGrafter"/>
</dbReference>
<dbReference type="GO" id="GO:0005524">
    <property type="term" value="F:ATP binding"/>
    <property type="evidence" value="ECO:0007669"/>
    <property type="project" value="InterPro"/>
</dbReference>
<dbReference type="Pfam" id="PF04851">
    <property type="entry name" value="ResIII"/>
    <property type="match status" value="1"/>
</dbReference>
<accession>A0A921I1T0</accession>
<reference evidence="2" key="1">
    <citation type="journal article" date="2021" name="PeerJ">
        <title>Extensive microbial diversity within the chicken gut microbiome revealed by metagenomics and culture.</title>
        <authorList>
            <person name="Gilroy R."/>
            <person name="Ravi A."/>
            <person name="Getino M."/>
            <person name="Pursley I."/>
            <person name="Horton D.L."/>
            <person name="Alikhan N.F."/>
            <person name="Baker D."/>
            <person name="Gharbi K."/>
            <person name="Hall N."/>
            <person name="Watson M."/>
            <person name="Adriaenssens E.M."/>
            <person name="Foster-Nyarko E."/>
            <person name="Jarju S."/>
            <person name="Secka A."/>
            <person name="Antonio M."/>
            <person name="Oren A."/>
            <person name="Chaudhuri R.R."/>
            <person name="La Ragione R."/>
            <person name="Hildebrand F."/>
            <person name="Pallen M.J."/>
        </authorList>
    </citation>
    <scope>NUCLEOTIDE SEQUENCE</scope>
    <source>
        <strain evidence="2">ChiSjej5B23-16112</strain>
    </source>
</reference>
<dbReference type="InterPro" id="IPR006935">
    <property type="entry name" value="Helicase/UvrB_N"/>
</dbReference>
<dbReference type="PANTHER" id="PTHR47396:SF1">
    <property type="entry name" value="ATP-DEPENDENT HELICASE IRC3-RELATED"/>
    <property type="match status" value="1"/>
</dbReference>
<comment type="caution">
    <text evidence="2">The sequence shown here is derived from an EMBL/GenBank/DDBJ whole genome shotgun (WGS) entry which is preliminary data.</text>
</comment>
<proteinExistence type="predicted"/>